<reference evidence="9" key="1">
    <citation type="journal article" date="2015" name="PeerJ">
        <title>First genomic representation of candidate bacterial phylum KSB3 points to enhanced environmental sensing as a trigger of wastewater bulking.</title>
        <authorList>
            <person name="Sekiguchi Y."/>
            <person name="Ohashi A."/>
            <person name="Parks D.H."/>
            <person name="Yamauchi T."/>
            <person name="Tyson G.W."/>
            <person name="Hugenholtz P."/>
        </authorList>
    </citation>
    <scope>NUCLEOTIDE SEQUENCE [LARGE SCALE GENOMIC DNA]</scope>
</reference>
<dbReference type="Pfam" id="PF00528">
    <property type="entry name" value="BPD_transp_1"/>
    <property type="match status" value="1"/>
</dbReference>
<keyword evidence="10" id="KW-1185">Reference proteome</keyword>
<gene>
    <name evidence="9" type="ORF">U27_05473</name>
</gene>
<dbReference type="Proteomes" id="UP000030661">
    <property type="component" value="Unassembled WGS sequence"/>
</dbReference>
<evidence type="ECO:0000313" key="10">
    <source>
        <dbReference type="Proteomes" id="UP000030661"/>
    </source>
</evidence>
<dbReference type="InterPro" id="IPR051393">
    <property type="entry name" value="ABC_transporter_permease"/>
</dbReference>
<evidence type="ECO:0000259" key="8">
    <source>
        <dbReference type="PROSITE" id="PS50928"/>
    </source>
</evidence>
<feature type="transmembrane region" description="Helical" evidence="7">
    <location>
        <begin position="177"/>
        <end position="198"/>
    </location>
</feature>
<dbReference type="GO" id="GO:0055085">
    <property type="term" value="P:transmembrane transport"/>
    <property type="evidence" value="ECO:0007669"/>
    <property type="project" value="InterPro"/>
</dbReference>
<organism evidence="9">
    <name type="scientific">Vecturithrix granuli</name>
    <dbReference type="NCBI Taxonomy" id="1499967"/>
    <lineage>
        <taxon>Bacteria</taxon>
        <taxon>Candidatus Moduliflexota</taxon>
        <taxon>Candidatus Vecturitrichia</taxon>
        <taxon>Candidatus Vecturitrichales</taxon>
        <taxon>Candidatus Vecturitrichaceae</taxon>
        <taxon>Candidatus Vecturithrix</taxon>
    </lineage>
</organism>
<name>A0A081C1P4_VECG1</name>
<proteinExistence type="inferred from homology"/>
<evidence type="ECO:0000256" key="3">
    <source>
        <dbReference type="ARBA" id="ARBA00022475"/>
    </source>
</evidence>
<dbReference type="SUPFAM" id="SSF161098">
    <property type="entry name" value="MetI-like"/>
    <property type="match status" value="1"/>
</dbReference>
<dbReference type="PROSITE" id="PS50928">
    <property type="entry name" value="ABC_TM1"/>
    <property type="match status" value="1"/>
</dbReference>
<evidence type="ECO:0000256" key="7">
    <source>
        <dbReference type="RuleBase" id="RU363032"/>
    </source>
</evidence>
<dbReference type="InterPro" id="IPR035906">
    <property type="entry name" value="MetI-like_sf"/>
</dbReference>
<dbReference type="CDD" id="cd06261">
    <property type="entry name" value="TM_PBP2"/>
    <property type="match status" value="1"/>
</dbReference>
<evidence type="ECO:0000256" key="2">
    <source>
        <dbReference type="ARBA" id="ARBA00022448"/>
    </source>
</evidence>
<evidence type="ECO:0000256" key="5">
    <source>
        <dbReference type="ARBA" id="ARBA00022989"/>
    </source>
</evidence>
<accession>A0A081C1P4</accession>
<comment type="similarity">
    <text evidence="7">Belongs to the binding-protein-dependent transport system permease family.</text>
</comment>
<evidence type="ECO:0000256" key="6">
    <source>
        <dbReference type="ARBA" id="ARBA00023136"/>
    </source>
</evidence>
<keyword evidence="2 7" id="KW-0813">Transport</keyword>
<feature type="transmembrane region" description="Helical" evidence="7">
    <location>
        <begin position="279"/>
        <end position="304"/>
    </location>
</feature>
<comment type="subcellular location">
    <subcellularLocation>
        <location evidence="1 7">Cell membrane</location>
        <topology evidence="1 7">Multi-pass membrane protein</topology>
    </subcellularLocation>
</comment>
<dbReference type="HOGENOM" id="CLU_016047_0_3_0"/>
<feature type="transmembrane region" description="Helical" evidence="7">
    <location>
        <begin position="28"/>
        <end position="53"/>
    </location>
</feature>
<dbReference type="STRING" id="1499967.U27_05473"/>
<sequence>MVKQFIQSVNNIFQSLFQRIDNLSEAKYGYLLVSPSIILLSLIVVMPVGYVVYLSFCEFDITMTPTFVGLQNYTAILHNSTFYLYLKHSGEYVLIGIGSAFLGALIIALALNEITRYTGLFRTFNLWPWGIPPVVATLMWKWILNDTNGVLNQILVSAGILRRPVAWLSSPSFTMEVLALVHAWTVIPFIMVILLAGLQSVPDELYEASAIDGASVIDRFRYITFQFLKPAMMSSLMIATIFAFRTFDIVFTLTGGGPGESTEMMVTYIYEKAFRELQLGYASALSVIMVIISFGIVAFFTYIFRTETE</sequence>
<feature type="transmembrane region" description="Helical" evidence="7">
    <location>
        <begin position="124"/>
        <end position="143"/>
    </location>
</feature>
<keyword evidence="6 7" id="KW-0472">Membrane</keyword>
<evidence type="ECO:0000256" key="4">
    <source>
        <dbReference type="ARBA" id="ARBA00022692"/>
    </source>
</evidence>
<dbReference type="eggNOG" id="COG1175">
    <property type="taxonomic scope" value="Bacteria"/>
</dbReference>
<dbReference type="GO" id="GO:0005886">
    <property type="term" value="C:plasma membrane"/>
    <property type="evidence" value="ECO:0007669"/>
    <property type="project" value="UniProtKB-SubCell"/>
</dbReference>
<dbReference type="AlphaFoldDB" id="A0A081C1P4"/>
<evidence type="ECO:0000313" key="9">
    <source>
        <dbReference type="EMBL" id="GAK58499.1"/>
    </source>
</evidence>
<dbReference type="PANTHER" id="PTHR30193:SF37">
    <property type="entry name" value="INNER MEMBRANE ABC TRANSPORTER PERMEASE PROTEIN YCJO"/>
    <property type="match status" value="1"/>
</dbReference>
<feature type="transmembrane region" description="Helical" evidence="7">
    <location>
        <begin position="92"/>
        <end position="112"/>
    </location>
</feature>
<dbReference type="InterPro" id="IPR000515">
    <property type="entry name" value="MetI-like"/>
</dbReference>
<keyword evidence="5 7" id="KW-1133">Transmembrane helix</keyword>
<keyword evidence="4 7" id="KW-0812">Transmembrane</keyword>
<dbReference type="EMBL" id="DF820467">
    <property type="protein sequence ID" value="GAK58499.1"/>
    <property type="molecule type" value="Genomic_DNA"/>
</dbReference>
<dbReference type="PANTHER" id="PTHR30193">
    <property type="entry name" value="ABC TRANSPORTER PERMEASE PROTEIN"/>
    <property type="match status" value="1"/>
</dbReference>
<keyword evidence="3" id="KW-1003">Cell membrane</keyword>
<protein>
    <submittedName>
        <fullName evidence="9">Carbohydrate ABC transporter membrane protein 1, CUT1 family</fullName>
    </submittedName>
</protein>
<feature type="domain" description="ABC transmembrane type-1" evidence="8">
    <location>
        <begin position="86"/>
        <end position="300"/>
    </location>
</feature>
<evidence type="ECO:0000256" key="1">
    <source>
        <dbReference type="ARBA" id="ARBA00004651"/>
    </source>
</evidence>
<dbReference type="Gene3D" id="1.10.3720.10">
    <property type="entry name" value="MetI-like"/>
    <property type="match status" value="1"/>
</dbReference>